<dbReference type="Gene3D" id="2.60.40.2310">
    <property type="match status" value="1"/>
</dbReference>
<dbReference type="PRINTS" id="PR00723">
    <property type="entry name" value="SUBTILISIN"/>
</dbReference>
<dbReference type="PROSITE" id="PS50994">
    <property type="entry name" value="INTEGRASE"/>
    <property type="match status" value="1"/>
</dbReference>
<evidence type="ECO:0000259" key="8">
    <source>
        <dbReference type="PROSITE" id="PS50994"/>
    </source>
</evidence>
<keyword evidence="3" id="KW-0732">Signal</keyword>
<sequence>YLSGMEFNSLRTSVSSSIVCPRLAALFTKERRVSFFIPFSGSHNRKDRVTFDSSRSYASPVVVFSNHWDSLDLLCEIRVSQIEDLEKSSKIWGFLDNSNRLMNRLRVRSLFSSKTGARYYSIDDLSSISAKDRTGHGTHVASIVAGNYVKGASYFGIADGVAKGGIPSARLAVYKVCDVVCHTTDLLSAFDYAIADGVDVLSVSMALDTTLGFTIDPIVIGSLHAVRRNILTSVAAGNEGPDLGSIKNSAPWMLTAGASDIDRRIIAKVRLGNGTIIEGQGVNAFPSSYRSDKHELSSTMLREVPKVQILKSEVVHNSDARLVATFSSRGPSKFVPNIIKPDVTAPGVEVLAVFSHKAAPSEYPIDNRSVEYNILSGTSMACPHVTAAAVYVKSFHPSWSPSAIKYALMTTAWKFFDGLHPEAEFAYGSGHINALMATDPGLVYETRVEEYQSLTATNASFPSDREINYPSMAALVDKQSFVMSIPRTVRNVGQANSTYVAVIDGELSYLRISVEPSTLQFTALNENLSFVVTVRGKRMKPLTTRRASLVWTDGVQKAIHMQIILEANGLWEMIEPNEKTQADNKKDKTAIAFLYQALPEEQLLQITKHKTAKAIWDALKTRHIGEERVQQASQSGHTMEDETLVRKLLNAIPDRYLQIVASIKHYSYLSEMTMEEAIGRLKTYEERIKYKRDKQVNNQKSLMFTRHEGQRKPFREYGHGRFNQSRGREQGKNNYQSKKEERVSFEEDTRDKSQVTCYRCHKLRHYAYESKVKAAIYRVMPFGAGTLPVRYLDWVKELRLLFGLIIGSSLVHYASLYLRDIYEAGFSLSCEIADVVKNGEWKRTAIWINMEGSLRLCGFWGAWMFFYSCISVEYLAVWKLSMRRCCNSECEWVAHLKQPIPPASVVPTGQHVAPEILAAHTAWIIGSKEIAGLMLMSMEPDIQRNLETLHAHEMLLELKTLTLEEELSLVLRRVAEEEKECSFGSWWFRASRKLKPGALSLYVGNGQCEAVEAIGLFNLCLPSRLEIVLNNCHYASSISRGVIYHFVNNTIQVFRNNMVYFSAIPRDGIFEIDLKKRIKKLQHDGLLDSTELKAFEKCVSCMSGKMARKHYTHQVERAKDLLGLIHTDHKHEVFETFKAIQKELENQLGKTIKSLHSDHEGENMSQEFFDHLKDHGIISHRTPPYTPQHNGMSERRNRTLLYMVQSMMSQTTLPKSFWDYALETAARILNMVQTKKIKKTPYERDTLTKPEKLEPRSIKCIFIGYPKKTIGYSFYYPPENKLLVAQNAKFLENSLITQEASGSLEDLKIIQKEDTYPSIDTSLNHKEDDLEIDEPQSDIVPIRRSTRTRHAPDRMYLYIDAEEHELGDLGKPANYKAALLDPESEKWLNAMNVEIQSMKYNEV</sequence>
<comment type="similarity">
    <text evidence="1 6">Belongs to the peptidase S8 family.</text>
</comment>
<evidence type="ECO:0000256" key="1">
    <source>
        <dbReference type="ARBA" id="ARBA00011073"/>
    </source>
</evidence>
<dbReference type="InterPro" id="IPR023828">
    <property type="entry name" value="Peptidase_S8_Ser-AS"/>
</dbReference>
<dbReference type="Gene3D" id="3.40.50.200">
    <property type="entry name" value="Peptidase S8/S53 domain"/>
    <property type="match status" value="1"/>
</dbReference>
<dbReference type="InterPro" id="IPR045051">
    <property type="entry name" value="SBT"/>
</dbReference>
<evidence type="ECO:0000256" key="2">
    <source>
        <dbReference type="ARBA" id="ARBA00022670"/>
    </source>
</evidence>
<dbReference type="EMBL" id="BKCJ010001295">
    <property type="protein sequence ID" value="GEU40379.1"/>
    <property type="molecule type" value="Genomic_DNA"/>
</dbReference>
<dbReference type="InterPro" id="IPR012337">
    <property type="entry name" value="RNaseH-like_sf"/>
</dbReference>
<dbReference type="InterPro" id="IPR036397">
    <property type="entry name" value="RNaseH_sf"/>
</dbReference>
<evidence type="ECO:0000256" key="3">
    <source>
        <dbReference type="ARBA" id="ARBA00022729"/>
    </source>
</evidence>
<dbReference type="Pfam" id="PF00082">
    <property type="entry name" value="Peptidase_S8"/>
    <property type="match status" value="1"/>
</dbReference>
<evidence type="ECO:0000256" key="6">
    <source>
        <dbReference type="PROSITE-ProRule" id="PRU01240"/>
    </source>
</evidence>
<keyword evidence="2 9" id="KW-0645">Protease</keyword>
<dbReference type="InterPro" id="IPR000209">
    <property type="entry name" value="Peptidase_S8/S53_dom"/>
</dbReference>
<proteinExistence type="inferred from homology"/>
<dbReference type="GO" id="GO:0006508">
    <property type="term" value="P:proteolysis"/>
    <property type="evidence" value="ECO:0007669"/>
    <property type="project" value="UniProtKB-KW"/>
</dbReference>
<dbReference type="GO" id="GO:0004252">
    <property type="term" value="F:serine-type endopeptidase activity"/>
    <property type="evidence" value="ECO:0007669"/>
    <property type="project" value="InterPro"/>
</dbReference>
<comment type="caution">
    <text evidence="9">The sequence shown here is derived from an EMBL/GenBank/DDBJ whole genome shotgun (WGS) entry which is preliminary data.</text>
</comment>
<dbReference type="PROSITE" id="PS51892">
    <property type="entry name" value="SUBTILASE"/>
    <property type="match status" value="1"/>
</dbReference>
<dbReference type="SUPFAM" id="SSF52743">
    <property type="entry name" value="Subtilisin-like"/>
    <property type="match status" value="1"/>
</dbReference>
<accession>A0A6L2JUH3</accession>
<dbReference type="PROSITE" id="PS00138">
    <property type="entry name" value="SUBTILASE_SER"/>
    <property type="match status" value="1"/>
</dbReference>
<gene>
    <name evidence="9" type="ORF">Tci_012357</name>
</gene>
<name>A0A6L2JUH3_TANCI</name>
<evidence type="ECO:0000313" key="9">
    <source>
        <dbReference type="EMBL" id="GEU40379.1"/>
    </source>
</evidence>
<keyword evidence="5" id="KW-0720">Serine protease</keyword>
<feature type="region of interest" description="Disordered" evidence="7">
    <location>
        <begin position="715"/>
        <end position="747"/>
    </location>
</feature>
<feature type="compositionally biased region" description="Basic and acidic residues" evidence="7">
    <location>
        <begin position="726"/>
        <end position="747"/>
    </location>
</feature>
<dbReference type="InterPro" id="IPR036852">
    <property type="entry name" value="Peptidase_S8/S53_dom_sf"/>
</dbReference>
<dbReference type="InterPro" id="IPR022398">
    <property type="entry name" value="Peptidase_S8_His-AS"/>
</dbReference>
<dbReference type="SUPFAM" id="SSF53098">
    <property type="entry name" value="Ribonuclease H-like"/>
    <property type="match status" value="1"/>
</dbReference>
<dbReference type="InterPro" id="IPR015500">
    <property type="entry name" value="Peptidase_S8_subtilisin-rel"/>
</dbReference>
<protein>
    <submittedName>
        <fullName evidence="9">Subtilisin-like protease SBT4.9 isoform X2</fullName>
    </submittedName>
</protein>
<keyword evidence="4" id="KW-0378">Hydrolase</keyword>
<comment type="caution">
    <text evidence="6">Lacks conserved residue(s) required for the propagation of feature annotation.</text>
</comment>
<dbReference type="GO" id="GO:0015074">
    <property type="term" value="P:DNA integration"/>
    <property type="evidence" value="ECO:0007669"/>
    <property type="project" value="InterPro"/>
</dbReference>
<evidence type="ECO:0000256" key="4">
    <source>
        <dbReference type="ARBA" id="ARBA00022801"/>
    </source>
</evidence>
<dbReference type="Pfam" id="PF14223">
    <property type="entry name" value="Retrotran_gag_2"/>
    <property type="match status" value="1"/>
</dbReference>
<dbReference type="Gene3D" id="3.30.420.10">
    <property type="entry name" value="Ribonuclease H-like superfamily/Ribonuclease H"/>
    <property type="match status" value="1"/>
</dbReference>
<dbReference type="Pfam" id="PF25597">
    <property type="entry name" value="SH3_retrovirus"/>
    <property type="match status" value="1"/>
</dbReference>
<organism evidence="9">
    <name type="scientific">Tanacetum cinerariifolium</name>
    <name type="common">Dalmatian daisy</name>
    <name type="synonym">Chrysanthemum cinerariifolium</name>
    <dbReference type="NCBI Taxonomy" id="118510"/>
    <lineage>
        <taxon>Eukaryota</taxon>
        <taxon>Viridiplantae</taxon>
        <taxon>Streptophyta</taxon>
        <taxon>Embryophyta</taxon>
        <taxon>Tracheophyta</taxon>
        <taxon>Spermatophyta</taxon>
        <taxon>Magnoliopsida</taxon>
        <taxon>eudicotyledons</taxon>
        <taxon>Gunneridae</taxon>
        <taxon>Pentapetalae</taxon>
        <taxon>asterids</taxon>
        <taxon>campanulids</taxon>
        <taxon>Asterales</taxon>
        <taxon>Asteraceae</taxon>
        <taxon>Asteroideae</taxon>
        <taxon>Anthemideae</taxon>
        <taxon>Anthemidinae</taxon>
        <taxon>Tanacetum</taxon>
    </lineage>
</organism>
<evidence type="ECO:0000256" key="7">
    <source>
        <dbReference type="SAM" id="MobiDB-lite"/>
    </source>
</evidence>
<feature type="domain" description="Integrase catalytic" evidence="8">
    <location>
        <begin position="1061"/>
        <end position="1249"/>
    </location>
</feature>
<dbReference type="PANTHER" id="PTHR10795">
    <property type="entry name" value="PROPROTEIN CONVERTASE SUBTILISIN/KEXIN"/>
    <property type="match status" value="1"/>
</dbReference>
<dbReference type="GO" id="GO:0003676">
    <property type="term" value="F:nucleic acid binding"/>
    <property type="evidence" value="ECO:0007669"/>
    <property type="project" value="InterPro"/>
</dbReference>
<dbReference type="InterPro" id="IPR041469">
    <property type="entry name" value="Subtilisin-like_FN3"/>
</dbReference>
<dbReference type="InterPro" id="IPR001584">
    <property type="entry name" value="Integrase_cat-core"/>
</dbReference>
<reference evidence="9" key="1">
    <citation type="journal article" date="2019" name="Sci. Rep.">
        <title>Draft genome of Tanacetum cinerariifolium, the natural source of mosquito coil.</title>
        <authorList>
            <person name="Yamashiro T."/>
            <person name="Shiraishi A."/>
            <person name="Satake H."/>
            <person name="Nakayama K."/>
        </authorList>
    </citation>
    <scope>NUCLEOTIDE SEQUENCE</scope>
</reference>
<dbReference type="PROSITE" id="PS00137">
    <property type="entry name" value="SUBTILASE_HIS"/>
    <property type="match status" value="1"/>
</dbReference>
<dbReference type="Pfam" id="PF17766">
    <property type="entry name" value="fn3_6"/>
    <property type="match status" value="1"/>
</dbReference>
<evidence type="ECO:0000256" key="5">
    <source>
        <dbReference type="ARBA" id="ARBA00022825"/>
    </source>
</evidence>
<dbReference type="InterPro" id="IPR057670">
    <property type="entry name" value="SH3_retrovirus"/>
</dbReference>
<feature type="non-terminal residue" evidence="9">
    <location>
        <position position="1"/>
    </location>
</feature>